<keyword evidence="1" id="KW-0472">Membrane</keyword>
<sequence length="100" mass="11197">MDTQINMLINSLDNYTLELNLNRISPYYLYSEVVSTVMNPAVRSINVVTVSQLEGAISGYLSFGQSLLLIWPHLVGMLALMLAAFVCSYVGFMRQEIRSS</sequence>
<evidence type="ECO:0000256" key="1">
    <source>
        <dbReference type="SAM" id="Phobius"/>
    </source>
</evidence>
<evidence type="ECO:0008006" key="4">
    <source>
        <dbReference type="Google" id="ProtNLM"/>
    </source>
</evidence>
<accession>A0A9D1D1S2</accession>
<gene>
    <name evidence="2" type="ORF">IAB26_05665</name>
</gene>
<dbReference type="Proteomes" id="UP000886886">
    <property type="component" value="Unassembled WGS sequence"/>
</dbReference>
<proteinExistence type="predicted"/>
<evidence type="ECO:0000313" key="2">
    <source>
        <dbReference type="EMBL" id="HIQ96034.1"/>
    </source>
</evidence>
<name>A0A9D1D1S2_9FIRM</name>
<reference evidence="2" key="2">
    <citation type="journal article" date="2021" name="PeerJ">
        <title>Extensive microbial diversity within the chicken gut microbiome revealed by metagenomics and culture.</title>
        <authorList>
            <person name="Gilroy R."/>
            <person name="Ravi A."/>
            <person name="Getino M."/>
            <person name="Pursley I."/>
            <person name="Horton D.L."/>
            <person name="Alikhan N.F."/>
            <person name="Baker D."/>
            <person name="Gharbi K."/>
            <person name="Hall N."/>
            <person name="Watson M."/>
            <person name="Adriaenssens E.M."/>
            <person name="Foster-Nyarko E."/>
            <person name="Jarju S."/>
            <person name="Secka A."/>
            <person name="Antonio M."/>
            <person name="Oren A."/>
            <person name="Chaudhuri R.R."/>
            <person name="La Ragione R."/>
            <person name="Hildebrand F."/>
            <person name="Pallen M.J."/>
        </authorList>
    </citation>
    <scope>NUCLEOTIDE SEQUENCE</scope>
    <source>
        <strain evidence="2">ChiSjej3B21-11622</strain>
    </source>
</reference>
<dbReference type="EMBL" id="DVFT01000084">
    <property type="protein sequence ID" value="HIQ96034.1"/>
    <property type="molecule type" value="Genomic_DNA"/>
</dbReference>
<organism evidence="2 3">
    <name type="scientific">Candidatus Limivivens merdigallinarum</name>
    <dbReference type="NCBI Taxonomy" id="2840859"/>
    <lineage>
        <taxon>Bacteria</taxon>
        <taxon>Bacillati</taxon>
        <taxon>Bacillota</taxon>
        <taxon>Clostridia</taxon>
        <taxon>Lachnospirales</taxon>
        <taxon>Lachnospiraceae</taxon>
        <taxon>Lachnospiraceae incertae sedis</taxon>
        <taxon>Candidatus Limivivens</taxon>
    </lineage>
</organism>
<keyword evidence="1" id="KW-0812">Transmembrane</keyword>
<keyword evidence="1" id="KW-1133">Transmembrane helix</keyword>
<comment type="caution">
    <text evidence="2">The sequence shown here is derived from an EMBL/GenBank/DDBJ whole genome shotgun (WGS) entry which is preliminary data.</text>
</comment>
<evidence type="ECO:0000313" key="3">
    <source>
        <dbReference type="Proteomes" id="UP000886886"/>
    </source>
</evidence>
<protein>
    <recommendedName>
        <fullName evidence="4">ABC transporter permease</fullName>
    </recommendedName>
</protein>
<feature type="transmembrane region" description="Helical" evidence="1">
    <location>
        <begin position="70"/>
        <end position="92"/>
    </location>
</feature>
<reference evidence="2" key="1">
    <citation type="submission" date="2020-10" db="EMBL/GenBank/DDBJ databases">
        <authorList>
            <person name="Gilroy R."/>
        </authorList>
    </citation>
    <scope>NUCLEOTIDE SEQUENCE</scope>
    <source>
        <strain evidence="2">ChiSjej3B21-11622</strain>
    </source>
</reference>
<dbReference type="AlphaFoldDB" id="A0A9D1D1S2"/>